<evidence type="ECO:0000256" key="3">
    <source>
        <dbReference type="ARBA" id="ARBA00022989"/>
    </source>
</evidence>
<feature type="transmembrane region" description="Helical" evidence="5">
    <location>
        <begin position="63"/>
        <end position="85"/>
    </location>
</feature>
<dbReference type="EMBL" id="FUYG01000008">
    <property type="protein sequence ID" value="SKA99960.1"/>
    <property type="molecule type" value="Genomic_DNA"/>
</dbReference>
<dbReference type="Proteomes" id="UP000032503">
    <property type="component" value="Unassembled WGS sequence"/>
</dbReference>
<gene>
    <name evidence="8" type="ORF">SAMN06295879_2876</name>
    <name evidence="7" type="ORF">TZ00_09030</name>
</gene>
<reference evidence="7 9" key="1">
    <citation type="journal article" date="2001" name="Int. J. Syst. Evol. Microbiol.">
        <title>Agreia bicolorata gen. nov., sp. nov., to accommodate actinobacteria isolated from narrow reed grass infected by the nematode Heteroanguina graminophila.</title>
        <authorList>
            <person name="Evtushenko L.I."/>
            <person name="Dorofeeva L.V."/>
            <person name="Dobrovolskaya T.G."/>
            <person name="Streshinskaya G.M."/>
            <person name="Subbotin S.A."/>
            <person name="Tiedje J.M."/>
        </authorList>
    </citation>
    <scope>NUCLEOTIDE SEQUENCE [LARGE SCALE GENOMIC DNA]</scope>
    <source>
        <strain evidence="7 9">VKM Ac-1804</strain>
    </source>
</reference>
<accession>A0A1T4YE45</accession>
<feature type="domain" description="DUF202" evidence="6">
    <location>
        <begin position="26"/>
        <end position="93"/>
    </location>
</feature>
<dbReference type="EMBL" id="JYFC01000003">
    <property type="protein sequence ID" value="KJC64522.1"/>
    <property type="molecule type" value="Genomic_DNA"/>
</dbReference>
<dbReference type="InterPro" id="IPR003807">
    <property type="entry name" value="DUF202"/>
</dbReference>
<evidence type="ECO:0000256" key="1">
    <source>
        <dbReference type="ARBA" id="ARBA00004127"/>
    </source>
</evidence>
<dbReference type="Proteomes" id="UP000189735">
    <property type="component" value="Unassembled WGS sequence"/>
</dbReference>
<keyword evidence="2 5" id="KW-0812">Transmembrane</keyword>
<evidence type="ECO:0000256" key="4">
    <source>
        <dbReference type="ARBA" id="ARBA00023136"/>
    </source>
</evidence>
<keyword evidence="4 5" id="KW-0472">Membrane</keyword>
<reference evidence="8" key="3">
    <citation type="submission" date="2017-02" db="EMBL/GenBank/DDBJ databases">
        <authorList>
            <person name="Peterson S.W."/>
        </authorList>
    </citation>
    <scope>NUCLEOTIDE SEQUENCE [LARGE SCALE GENOMIC DNA]</scope>
    <source>
        <strain evidence="8">VKM Ac-2052</strain>
    </source>
</reference>
<sequence length="131" mass="13748">MASEESDEDRRKPRSVYGVGDEPDARFSLANERTALAWMRTGLALVAGGVALTTLAGVADLPLFVDVMAALVCLGGGLVAVSSLVGWRRVERAMRLALPLPAPRILVGVGVGIIVLALVFAGYAAFEALQR</sequence>
<feature type="transmembrane region" description="Helical" evidence="5">
    <location>
        <begin position="35"/>
        <end position="57"/>
    </location>
</feature>
<dbReference type="GO" id="GO:0012505">
    <property type="term" value="C:endomembrane system"/>
    <property type="evidence" value="ECO:0007669"/>
    <property type="project" value="UniProtKB-SubCell"/>
</dbReference>
<keyword evidence="9" id="KW-1185">Reference proteome</keyword>
<protein>
    <submittedName>
        <fullName evidence="8">Putative membrane protein</fullName>
    </submittedName>
</protein>
<organism evidence="8 10">
    <name type="scientific">Agreia bicolorata</name>
    <dbReference type="NCBI Taxonomy" id="110935"/>
    <lineage>
        <taxon>Bacteria</taxon>
        <taxon>Bacillati</taxon>
        <taxon>Actinomycetota</taxon>
        <taxon>Actinomycetes</taxon>
        <taxon>Micrococcales</taxon>
        <taxon>Microbacteriaceae</taxon>
        <taxon>Agreia</taxon>
    </lineage>
</organism>
<evidence type="ECO:0000256" key="5">
    <source>
        <dbReference type="SAM" id="Phobius"/>
    </source>
</evidence>
<comment type="subcellular location">
    <subcellularLocation>
        <location evidence="1">Endomembrane system</location>
        <topology evidence="1">Multi-pass membrane protein</topology>
    </subcellularLocation>
</comment>
<evidence type="ECO:0000256" key="2">
    <source>
        <dbReference type="ARBA" id="ARBA00022692"/>
    </source>
</evidence>
<keyword evidence="3 5" id="KW-1133">Transmembrane helix</keyword>
<evidence type="ECO:0000313" key="10">
    <source>
        <dbReference type="Proteomes" id="UP000189735"/>
    </source>
</evidence>
<feature type="transmembrane region" description="Helical" evidence="5">
    <location>
        <begin position="105"/>
        <end position="126"/>
    </location>
</feature>
<proteinExistence type="predicted"/>
<dbReference type="Pfam" id="PF02656">
    <property type="entry name" value="DUF202"/>
    <property type="match status" value="1"/>
</dbReference>
<dbReference type="RefSeq" id="WP_044440987.1">
    <property type="nucleotide sequence ID" value="NZ_FUYG01000008.1"/>
</dbReference>
<evidence type="ECO:0000313" key="8">
    <source>
        <dbReference type="EMBL" id="SKA99960.1"/>
    </source>
</evidence>
<dbReference type="AlphaFoldDB" id="A0A1T4YE45"/>
<evidence type="ECO:0000313" key="9">
    <source>
        <dbReference type="Proteomes" id="UP000032503"/>
    </source>
</evidence>
<evidence type="ECO:0000313" key="7">
    <source>
        <dbReference type="EMBL" id="KJC64522.1"/>
    </source>
</evidence>
<reference evidence="7" key="2">
    <citation type="submission" date="2015-02" db="EMBL/GenBank/DDBJ databases">
        <authorList>
            <person name="Vasilyev I.Y."/>
            <person name="Siniagina M.N."/>
            <person name="Malanin S.Y."/>
            <person name="Boulygina E.A."/>
            <person name="Grygoryeva T.V."/>
            <person name="Yarullina D.R."/>
            <person name="Ilinskaya O.N."/>
        </authorList>
    </citation>
    <scope>NUCLEOTIDE SEQUENCE</scope>
    <source>
        <strain evidence="7">VKM Ac-1804</strain>
    </source>
</reference>
<name>A0A1T4YE45_9MICO</name>
<reference evidence="10" key="4">
    <citation type="submission" date="2017-02" db="EMBL/GenBank/DDBJ databases">
        <authorList>
            <person name="Varghese N."/>
            <person name="Submissions S."/>
        </authorList>
    </citation>
    <scope>NUCLEOTIDE SEQUENCE [LARGE SCALE GENOMIC DNA]</scope>
    <source>
        <strain evidence="10">VKM Ac-2052</strain>
    </source>
</reference>
<evidence type="ECO:0000259" key="6">
    <source>
        <dbReference type="Pfam" id="PF02656"/>
    </source>
</evidence>